<sequence>MRTEKDIVARKPQEISERAFQFAVRIVKLCQQLDTSPGVPRTLANQLLRSGTSIGANLEESKGGQSRADFLSKVSISLKEARETQYWLRLLVAADIIPENQLEQLLDESSQITAILTTIVKNTKTQK</sequence>
<dbReference type="SUPFAM" id="SSF158446">
    <property type="entry name" value="IVS-encoded protein-like"/>
    <property type="match status" value="1"/>
</dbReference>
<evidence type="ECO:0000313" key="2">
    <source>
        <dbReference type="Proteomes" id="UP001324993"/>
    </source>
</evidence>
<dbReference type="Gene3D" id="1.20.1440.60">
    <property type="entry name" value="23S rRNA-intervening sequence"/>
    <property type="match status" value="1"/>
</dbReference>
<dbReference type="Proteomes" id="UP001324993">
    <property type="component" value="Chromosome"/>
</dbReference>
<dbReference type="PANTHER" id="PTHR38471">
    <property type="entry name" value="FOUR HELIX BUNDLE PROTEIN"/>
    <property type="match status" value="1"/>
</dbReference>
<dbReference type="EMBL" id="CP138858">
    <property type="protein sequence ID" value="WPJ95229.1"/>
    <property type="molecule type" value="Genomic_DNA"/>
</dbReference>
<reference evidence="1 2" key="1">
    <citation type="submission" date="2023-11" db="EMBL/GenBank/DDBJ databases">
        <title>Coraliomargarita sp. nov., isolated from marine algae.</title>
        <authorList>
            <person name="Lee J.K."/>
            <person name="Baek J.H."/>
            <person name="Kim J.M."/>
            <person name="Choi D.G."/>
            <person name="Jeon C.O."/>
        </authorList>
    </citation>
    <scope>NUCLEOTIDE SEQUENCE [LARGE SCALE GENOMIC DNA]</scope>
    <source>
        <strain evidence="1 2">J2-16</strain>
    </source>
</reference>
<gene>
    <name evidence="1" type="ORF">SH580_17545</name>
</gene>
<dbReference type="PIRSF" id="PIRSF035652">
    <property type="entry name" value="CHP02436"/>
    <property type="match status" value="1"/>
</dbReference>
<organism evidence="1 2">
    <name type="scientific">Coraliomargarita algicola</name>
    <dbReference type="NCBI Taxonomy" id="3092156"/>
    <lineage>
        <taxon>Bacteria</taxon>
        <taxon>Pseudomonadati</taxon>
        <taxon>Verrucomicrobiota</taxon>
        <taxon>Opitutia</taxon>
        <taxon>Puniceicoccales</taxon>
        <taxon>Coraliomargaritaceae</taxon>
        <taxon>Coraliomargarita</taxon>
    </lineage>
</organism>
<name>A0ABZ0RIZ3_9BACT</name>
<evidence type="ECO:0000313" key="1">
    <source>
        <dbReference type="EMBL" id="WPJ95229.1"/>
    </source>
</evidence>
<dbReference type="InterPro" id="IPR036583">
    <property type="entry name" value="23S_rRNA_IVS_sf"/>
</dbReference>
<dbReference type="Pfam" id="PF05635">
    <property type="entry name" value="23S_rRNA_IVP"/>
    <property type="match status" value="1"/>
</dbReference>
<dbReference type="RefSeq" id="WP_319832122.1">
    <property type="nucleotide sequence ID" value="NZ_CP138858.1"/>
</dbReference>
<accession>A0ABZ0RIZ3</accession>
<protein>
    <submittedName>
        <fullName evidence="1">Four helix bundle protein</fullName>
    </submittedName>
</protein>
<dbReference type="PANTHER" id="PTHR38471:SF2">
    <property type="entry name" value="FOUR HELIX BUNDLE PROTEIN"/>
    <property type="match status" value="1"/>
</dbReference>
<dbReference type="NCBIfam" id="TIGR02436">
    <property type="entry name" value="four helix bundle protein"/>
    <property type="match status" value="1"/>
</dbReference>
<proteinExistence type="predicted"/>
<dbReference type="InterPro" id="IPR012657">
    <property type="entry name" value="23S_rRNA-intervening_sequence"/>
</dbReference>
<keyword evidence="2" id="KW-1185">Reference proteome</keyword>